<sequence length="963" mass="103960">MVNMPIYEESSSSGMEFCDDDIKVEEISVTDELDYCDSLSDSGSIVSQSSQNMIFTQIYVPQDGRMMVPSPMEYKNRPGRKQKLEHLSFEEKLIRKKLKNREAAQTSRDRKKARMSDLELQVRYLQEQNERLRLEKEEACKENERLKQEITKPASVPAPSSLTSATNHPSTQPSLAEECSSATQSATRPGSVRLCSSEGLTKRADPCSNGSVTGQESAEDDRTGDRCDAGGDSLCQQPGGGLAQSGTGGSSHGNNCGQSPSHHPVDANQSPPPWSDGPDWDWLLDLDAGPSPVSVQQLEQLAASLLESAPADHCERAEPGAPMVGPRAGRMEPGPLSSRQRAPLSPAPSSAAPTPRPVLPFPSPAQTTLPLRHNRGVHAHSPCPVLLKQSPSPSPLSPTGLKSTTIYKKIVPKCSPPQNPPLYDPLTPIISRVTPSSHHSCLTQQQQQPLNHSLTLFPSGTFLCTNVTTNSIASFSNVHSGGQIQSSQQRIQSYPQRSPNSLQRSQNSQRIQKYLSCHSRIVPAIGAPSKPAALLRSVKKVAPVSKTPAAPLTKPTVSAPCIPSNCCDHDYFKPSSTTSDTPCIDGRDVLEDPSCVGTNGEDSMCVDSVGELRIEDAVEEVVTCDIDMEEEDSVRLEDSIGLDEQTIHNQTDSSLGYKGTGCTLNAAIIEKDTETVENTPILSRTHGEKVAKSGVDDTELNNSNNRLRNVDRKSIGGRSRRNSSCQQRRRKQQMITDILGDLENFECSSPTSNDKSGGLFGPLSSLEEYDDTSCGQNLHEILSDLESAASLQRLQDLEDELRDSFGYETKDSGSVGYSTSGNVGFAGSGSVGELSCKLADITRGLDLDVEDYEDVGPVVNPCKMFDLELATSRDLEPAGNDLESDMNELATLTASGTAGESTCSFSDRGYESVDSPLSSVESELGMSDFLGVNEKEGMSVSEMMGMSEEATSFLMFPDLALEI</sequence>
<feature type="region of interest" description="Disordered" evidence="7">
    <location>
        <begin position="684"/>
        <end position="731"/>
    </location>
</feature>
<feature type="compositionally biased region" description="Gly residues" evidence="7">
    <location>
        <begin position="238"/>
        <end position="251"/>
    </location>
</feature>
<accession>A0A8D8V1X5</accession>
<dbReference type="InterPro" id="IPR046347">
    <property type="entry name" value="bZIP_sf"/>
</dbReference>
<organism evidence="9">
    <name type="scientific">Cacopsylla melanoneura</name>
    <dbReference type="NCBI Taxonomy" id="428564"/>
    <lineage>
        <taxon>Eukaryota</taxon>
        <taxon>Metazoa</taxon>
        <taxon>Ecdysozoa</taxon>
        <taxon>Arthropoda</taxon>
        <taxon>Hexapoda</taxon>
        <taxon>Insecta</taxon>
        <taxon>Pterygota</taxon>
        <taxon>Neoptera</taxon>
        <taxon>Paraneoptera</taxon>
        <taxon>Hemiptera</taxon>
        <taxon>Sternorrhyncha</taxon>
        <taxon>Psylloidea</taxon>
        <taxon>Psyllidae</taxon>
        <taxon>Psyllinae</taxon>
        <taxon>Cacopsylla</taxon>
    </lineage>
</organism>
<proteinExistence type="predicted"/>
<feature type="compositionally biased region" description="Polar residues" evidence="7">
    <location>
        <begin position="158"/>
        <end position="188"/>
    </location>
</feature>
<dbReference type="GO" id="GO:0000977">
    <property type="term" value="F:RNA polymerase II transcription regulatory region sequence-specific DNA binding"/>
    <property type="evidence" value="ECO:0007669"/>
    <property type="project" value="TreeGrafter"/>
</dbReference>
<dbReference type="AlphaFoldDB" id="A0A8D8V1X5"/>
<evidence type="ECO:0000313" key="9">
    <source>
        <dbReference type="EMBL" id="CAG6713052.1"/>
    </source>
</evidence>
<evidence type="ECO:0000256" key="6">
    <source>
        <dbReference type="ARBA" id="ARBA00040165"/>
    </source>
</evidence>
<protein>
    <recommendedName>
        <fullName evidence="6">X-box-binding protein 1</fullName>
    </recommendedName>
</protein>
<feature type="region of interest" description="Disordered" evidence="7">
    <location>
        <begin position="144"/>
        <end position="288"/>
    </location>
</feature>
<feature type="region of interest" description="Disordered" evidence="7">
    <location>
        <begin position="313"/>
        <end position="369"/>
    </location>
</feature>
<dbReference type="PANTHER" id="PTHR46542">
    <property type="entry name" value="X-BOX BINDING PROTEIN 1"/>
    <property type="match status" value="1"/>
</dbReference>
<dbReference type="PANTHER" id="PTHR46542:SF1">
    <property type="entry name" value="X-BOX BINDING PROTEIN 1"/>
    <property type="match status" value="1"/>
</dbReference>
<keyword evidence="3" id="KW-0238">DNA-binding</keyword>
<feature type="compositionally biased region" description="Basic and acidic residues" evidence="7">
    <location>
        <begin position="220"/>
        <end position="229"/>
    </location>
</feature>
<keyword evidence="4" id="KW-0804">Transcription</keyword>
<evidence type="ECO:0000256" key="1">
    <source>
        <dbReference type="ARBA" id="ARBA00022843"/>
    </source>
</evidence>
<dbReference type="SUPFAM" id="SSF57959">
    <property type="entry name" value="Leucine zipper domain"/>
    <property type="match status" value="1"/>
</dbReference>
<name>A0A8D8V1X5_9HEMI</name>
<feature type="compositionally biased region" description="Basic and acidic residues" evidence="7">
    <location>
        <begin position="685"/>
        <end position="695"/>
    </location>
</feature>
<reference evidence="9" key="1">
    <citation type="submission" date="2021-05" db="EMBL/GenBank/DDBJ databases">
        <authorList>
            <person name="Alioto T."/>
            <person name="Alioto T."/>
            <person name="Gomez Garrido J."/>
        </authorList>
    </citation>
    <scope>NUCLEOTIDE SEQUENCE</scope>
</reference>
<keyword evidence="1" id="KW-0832">Ubl conjugation</keyword>
<evidence type="ECO:0000256" key="2">
    <source>
        <dbReference type="ARBA" id="ARBA00023015"/>
    </source>
</evidence>
<dbReference type="EMBL" id="HBUF01350092">
    <property type="protein sequence ID" value="CAG6713052.1"/>
    <property type="molecule type" value="Transcribed_RNA"/>
</dbReference>
<evidence type="ECO:0000256" key="4">
    <source>
        <dbReference type="ARBA" id="ARBA00023163"/>
    </source>
</evidence>
<evidence type="ECO:0000259" key="8">
    <source>
        <dbReference type="PROSITE" id="PS50217"/>
    </source>
</evidence>
<keyword evidence="5" id="KW-0539">Nucleus</keyword>
<dbReference type="PROSITE" id="PS00036">
    <property type="entry name" value="BZIP_BASIC"/>
    <property type="match status" value="1"/>
</dbReference>
<dbReference type="GO" id="GO:0005634">
    <property type="term" value="C:nucleus"/>
    <property type="evidence" value="ECO:0007669"/>
    <property type="project" value="UniProtKB-ARBA"/>
</dbReference>
<feature type="domain" description="BZIP" evidence="8">
    <location>
        <begin position="90"/>
        <end position="153"/>
    </location>
</feature>
<feature type="compositionally biased region" description="Pro residues" evidence="7">
    <location>
        <begin position="354"/>
        <end position="363"/>
    </location>
</feature>
<dbReference type="SMART" id="SM00338">
    <property type="entry name" value="BRLZ"/>
    <property type="match status" value="1"/>
</dbReference>
<dbReference type="Gene3D" id="1.20.5.170">
    <property type="match status" value="1"/>
</dbReference>
<dbReference type="CDD" id="cd14691">
    <property type="entry name" value="bZIP_XBP1"/>
    <property type="match status" value="1"/>
</dbReference>
<dbReference type="GO" id="GO:0000981">
    <property type="term" value="F:DNA-binding transcription factor activity, RNA polymerase II-specific"/>
    <property type="evidence" value="ECO:0007669"/>
    <property type="project" value="TreeGrafter"/>
</dbReference>
<dbReference type="InterPro" id="IPR004827">
    <property type="entry name" value="bZIP"/>
</dbReference>
<evidence type="ECO:0000256" key="7">
    <source>
        <dbReference type="SAM" id="MobiDB-lite"/>
    </source>
</evidence>
<evidence type="ECO:0000256" key="3">
    <source>
        <dbReference type="ARBA" id="ARBA00023125"/>
    </source>
</evidence>
<feature type="compositionally biased region" description="Low complexity" evidence="7">
    <location>
        <begin position="337"/>
        <end position="353"/>
    </location>
</feature>
<dbReference type="Pfam" id="PF00170">
    <property type="entry name" value="bZIP_1"/>
    <property type="match status" value="1"/>
</dbReference>
<evidence type="ECO:0000256" key="5">
    <source>
        <dbReference type="ARBA" id="ARBA00023242"/>
    </source>
</evidence>
<keyword evidence="2" id="KW-0805">Transcription regulation</keyword>
<dbReference type="PROSITE" id="PS50217">
    <property type="entry name" value="BZIP"/>
    <property type="match status" value="1"/>
</dbReference>
<dbReference type="InterPro" id="IPR052470">
    <property type="entry name" value="ER_Stress-Reg_TF"/>
</dbReference>
<feature type="compositionally biased region" description="Polar residues" evidence="7">
    <location>
        <begin position="252"/>
        <end position="261"/>
    </location>
</feature>